<protein>
    <recommendedName>
        <fullName evidence="1">DUF8004 domain-containing protein</fullName>
    </recommendedName>
</protein>
<dbReference type="Proteomes" id="UP000799421">
    <property type="component" value="Unassembled WGS sequence"/>
</dbReference>
<proteinExistence type="predicted"/>
<dbReference type="PANTHER" id="PTHR39601">
    <property type="entry name" value="CHORIOGENIN HMINOR"/>
    <property type="match status" value="1"/>
</dbReference>
<evidence type="ECO:0000313" key="3">
    <source>
        <dbReference type="Proteomes" id="UP000799421"/>
    </source>
</evidence>
<gene>
    <name evidence="2" type="ORF">K470DRAFT_266864</name>
</gene>
<dbReference type="AlphaFoldDB" id="A0A6A7BQA1"/>
<keyword evidence="3" id="KW-1185">Reference proteome</keyword>
<sequence>MAAVTDWDNTHRLSMNSALHSDTVSDGTWDALRKDETLWAKDGNCIVHLYARGTSRRGPSFCLRLDHAEELQSSYLAQCCLRFPAAASLQGSEDGDDDFSDSGYASSPVCPIQRFPYELYIPAPPSLAKADAYAYHVTTRNYFAYLAGKPVVGDSLEAALVDLIERMRDWQDDQGMAQCRFLAYCTHQGYDNMAESPERAVVCLILAEQAQIRSLWVEAVVHCAGMYKRLDLSRVQGISDETKSVITRAYSDMDRRISAATRSVGKFLEQELVPEMEGASRSARNHLSRFRRSLHYHYNVRMGHCWGQDASTWTKQRWASMLEDFAALYDYIKNTNNAAQTGEWNVGRAVQAFDRRMGYTSMPYLLPLLPATAAAKEQPRKGFSLFKRHKSRVPEKMYRSSGQPLAEAVNELDEKSEASPLISEYQRFEQGKLEERLGMAEGRKVRWLLIYCTLQTLRGLMQAPAEVRDTQTPSYPLCVPAGSVAAPWEFDVESIYEDLPVDEEMVPAPLRLSMQPAKPVVHESPTPKRRSIVAETYTEPQNGFADFQFDLDGPRSPVDSLMKTETPLRPKPSMVSVASSYYPEDSRQAAEIDEEDFRGRRRTRELDSIRPAMMAAAGRSLYHAMV</sequence>
<accession>A0A6A7BQA1</accession>
<dbReference type="EMBL" id="MU006045">
    <property type="protein sequence ID" value="KAF2857414.1"/>
    <property type="molecule type" value="Genomic_DNA"/>
</dbReference>
<dbReference type="InterPro" id="IPR058317">
    <property type="entry name" value="DUF8004"/>
</dbReference>
<reference evidence="2" key="1">
    <citation type="journal article" date="2020" name="Stud. Mycol.">
        <title>101 Dothideomycetes genomes: a test case for predicting lifestyles and emergence of pathogens.</title>
        <authorList>
            <person name="Haridas S."/>
            <person name="Albert R."/>
            <person name="Binder M."/>
            <person name="Bloem J."/>
            <person name="Labutti K."/>
            <person name="Salamov A."/>
            <person name="Andreopoulos B."/>
            <person name="Baker S."/>
            <person name="Barry K."/>
            <person name="Bills G."/>
            <person name="Bluhm B."/>
            <person name="Cannon C."/>
            <person name="Castanera R."/>
            <person name="Culley D."/>
            <person name="Daum C."/>
            <person name="Ezra D."/>
            <person name="Gonzalez J."/>
            <person name="Henrissat B."/>
            <person name="Kuo A."/>
            <person name="Liang C."/>
            <person name="Lipzen A."/>
            <person name="Lutzoni F."/>
            <person name="Magnuson J."/>
            <person name="Mondo S."/>
            <person name="Nolan M."/>
            <person name="Ohm R."/>
            <person name="Pangilinan J."/>
            <person name="Park H.-J."/>
            <person name="Ramirez L."/>
            <person name="Alfaro M."/>
            <person name="Sun H."/>
            <person name="Tritt A."/>
            <person name="Yoshinaga Y."/>
            <person name="Zwiers L.-H."/>
            <person name="Turgeon B."/>
            <person name="Goodwin S."/>
            <person name="Spatafora J."/>
            <person name="Crous P."/>
            <person name="Grigoriev I."/>
        </authorList>
    </citation>
    <scope>NUCLEOTIDE SEQUENCE</scope>
    <source>
        <strain evidence="2">CBS 480.64</strain>
    </source>
</reference>
<organism evidence="2 3">
    <name type="scientific">Piedraia hortae CBS 480.64</name>
    <dbReference type="NCBI Taxonomy" id="1314780"/>
    <lineage>
        <taxon>Eukaryota</taxon>
        <taxon>Fungi</taxon>
        <taxon>Dikarya</taxon>
        <taxon>Ascomycota</taxon>
        <taxon>Pezizomycotina</taxon>
        <taxon>Dothideomycetes</taxon>
        <taxon>Dothideomycetidae</taxon>
        <taxon>Capnodiales</taxon>
        <taxon>Piedraiaceae</taxon>
        <taxon>Piedraia</taxon>
    </lineage>
</organism>
<feature type="domain" description="DUF8004" evidence="1">
    <location>
        <begin position="180"/>
        <end position="268"/>
    </location>
</feature>
<evidence type="ECO:0000259" key="1">
    <source>
        <dbReference type="Pfam" id="PF26013"/>
    </source>
</evidence>
<dbReference type="PANTHER" id="PTHR39601:SF1">
    <property type="entry name" value="CHORIOGENIN HMINOR"/>
    <property type="match status" value="1"/>
</dbReference>
<evidence type="ECO:0000313" key="2">
    <source>
        <dbReference type="EMBL" id="KAF2857414.1"/>
    </source>
</evidence>
<dbReference type="Pfam" id="PF26013">
    <property type="entry name" value="DUF8004"/>
    <property type="match status" value="1"/>
</dbReference>
<dbReference type="OrthoDB" id="4114825at2759"/>
<name>A0A6A7BQA1_9PEZI</name>